<comment type="subcellular location">
    <subcellularLocation>
        <location evidence="3">Cytoplasm</location>
    </subcellularLocation>
</comment>
<feature type="site" description="Essential for prephenate dehydratase activity" evidence="19">
    <location>
        <position position="254"/>
    </location>
</feature>
<evidence type="ECO:0000256" key="16">
    <source>
        <dbReference type="ARBA" id="ARBA00031175"/>
    </source>
</evidence>
<dbReference type="InterPro" id="IPR045865">
    <property type="entry name" value="ACT-like_dom_sf"/>
</dbReference>
<evidence type="ECO:0000256" key="13">
    <source>
        <dbReference type="ARBA" id="ARBA00023235"/>
    </source>
</evidence>
<evidence type="ECO:0000256" key="1">
    <source>
        <dbReference type="ARBA" id="ARBA00000824"/>
    </source>
</evidence>
<accession>A0A0G3EJB6</accession>
<name>A0A0G3EJB6_9BACT</name>
<evidence type="ECO:0000259" key="20">
    <source>
        <dbReference type="PROSITE" id="PS51168"/>
    </source>
</evidence>
<dbReference type="PIRSF" id="PIRSF001500">
    <property type="entry name" value="Chor_mut_pdt_Ppr"/>
    <property type="match status" value="1"/>
</dbReference>
<evidence type="ECO:0000256" key="5">
    <source>
        <dbReference type="ARBA" id="ARBA00004817"/>
    </source>
</evidence>
<dbReference type="InterPro" id="IPR010957">
    <property type="entry name" value="G/b/e-P-prot_chorismate_mutase"/>
</dbReference>
<dbReference type="PROSITE" id="PS51168">
    <property type="entry name" value="CHORISMATE_MUT_2"/>
    <property type="match status" value="1"/>
</dbReference>
<dbReference type="PANTHER" id="PTHR21022:SF19">
    <property type="entry name" value="PREPHENATE DEHYDRATASE-RELATED"/>
    <property type="match status" value="1"/>
</dbReference>
<dbReference type="EMBL" id="CP010904">
    <property type="protein sequence ID" value="AKJ64274.1"/>
    <property type="molecule type" value="Genomic_DNA"/>
</dbReference>
<evidence type="ECO:0000256" key="14">
    <source>
        <dbReference type="ARBA" id="ARBA00023239"/>
    </source>
</evidence>
<feature type="domain" description="Chorismate mutase" evidence="20">
    <location>
        <begin position="1"/>
        <end position="87"/>
    </location>
</feature>
<evidence type="ECO:0000256" key="19">
    <source>
        <dbReference type="PIRSR" id="PIRSR001500-2"/>
    </source>
</evidence>
<evidence type="ECO:0000256" key="9">
    <source>
        <dbReference type="ARBA" id="ARBA00022490"/>
    </source>
</evidence>
<dbReference type="AlphaFoldDB" id="A0A0G3EJB6"/>
<keyword evidence="24" id="KW-1185">Reference proteome</keyword>
<dbReference type="InterPro" id="IPR036979">
    <property type="entry name" value="CM_dom_sf"/>
</dbReference>
<evidence type="ECO:0000256" key="6">
    <source>
        <dbReference type="ARBA" id="ARBA00012404"/>
    </source>
</evidence>
<dbReference type="FunFam" id="3.40.190.10:FF:000029">
    <property type="entry name" value="Chorismate mutase/Prephenate dehydratase"/>
    <property type="match status" value="1"/>
</dbReference>
<evidence type="ECO:0000256" key="17">
    <source>
        <dbReference type="ARBA" id="ARBA00031520"/>
    </source>
</evidence>
<dbReference type="SUPFAM" id="SSF55021">
    <property type="entry name" value="ACT-like"/>
    <property type="match status" value="1"/>
</dbReference>
<dbReference type="CDD" id="cd04905">
    <property type="entry name" value="ACT_CM-PDT"/>
    <property type="match status" value="1"/>
</dbReference>
<keyword evidence="13" id="KW-0413">Isomerase</keyword>
<evidence type="ECO:0000259" key="22">
    <source>
        <dbReference type="PROSITE" id="PS51671"/>
    </source>
</evidence>
<organism evidence="23 24">
    <name type="scientific">Kiritimatiella glycovorans</name>
    <dbReference type="NCBI Taxonomy" id="1307763"/>
    <lineage>
        <taxon>Bacteria</taxon>
        <taxon>Pseudomonadati</taxon>
        <taxon>Kiritimatiellota</taxon>
        <taxon>Kiritimatiellia</taxon>
        <taxon>Kiritimatiellales</taxon>
        <taxon>Kiritimatiellaceae</taxon>
        <taxon>Kiritimatiella</taxon>
    </lineage>
</organism>
<dbReference type="STRING" id="1307763.L21SP4_01015"/>
<dbReference type="SUPFAM" id="SSF53850">
    <property type="entry name" value="Periplasmic binding protein-like II"/>
    <property type="match status" value="1"/>
</dbReference>
<evidence type="ECO:0000313" key="23">
    <source>
        <dbReference type="EMBL" id="AKJ64274.1"/>
    </source>
</evidence>
<dbReference type="PROSITE" id="PS00858">
    <property type="entry name" value="PREPHENATE_DEHYDR_2"/>
    <property type="match status" value="1"/>
</dbReference>
<proteinExistence type="predicted"/>
<comment type="catalytic activity">
    <reaction evidence="18">
        <text>prephenate + H(+) = 3-phenylpyruvate + CO2 + H2O</text>
        <dbReference type="Rhea" id="RHEA:21648"/>
        <dbReference type="ChEBI" id="CHEBI:15377"/>
        <dbReference type="ChEBI" id="CHEBI:15378"/>
        <dbReference type="ChEBI" id="CHEBI:16526"/>
        <dbReference type="ChEBI" id="CHEBI:18005"/>
        <dbReference type="ChEBI" id="CHEBI:29934"/>
        <dbReference type="EC" id="4.2.1.51"/>
    </reaction>
</comment>
<evidence type="ECO:0000256" key="4">
    <source>
        <dbReference type="ARBA" id="ARBA00004741"/>
    </source>
</evidence>
<dbReference type="GO" id="GO:0046417">
    <property type="term" value="P:chorismate metabolic process"/>
    <property type="evidence" value="ECO:0007669"/>
    <property type="project" value="InterPro"/>
</dbReference>
<evidence type="ECO:0000256" key="3">
    <source>
        <dbReference type="ARBA" id="ARBA00004496"/>
    </source>
</evidence>
<dbReference type="CDD" id="cd13630">
    <property type="entry name" value="PBP2_PDT_1"/>
    <property type="match status" value="1"/>
</dbReference>
<dbReference type="RefSeq" id="WP_052881627.1">
    <property type="nucleotide sequence ID" value="NZ_CP010904.1"/>
</dbReference>
<dbReference type="InterPro" id="IPR002701">
    <property type="entry name" value="CM_II_prokaryot"/>
</dbReference>
<comment type="function">
    <text evidence="2">Catalyzes the Claisen rearrangement of chorismate to prephenate and the decarboxylation/dehydration of prephenate to phenylpyruvate.</text>
</comment>
<dbReference type="OrthoDB" id="9802281at2"/>
<keyword evidence="11" id="KW-0057">Aromatic amino acid biosynthesis</keyword>
<keyword evidence="9" id="KW-0963">Cytoplasm</keyword>
<keyword evidence="15" id="KW-0511">Multifunctional enzyme</keyword>
<dbReference type="InterPro" id="IPR036263">
    <property type="entry name" value="Chorismate_II_sf"/>
</dbReference>
<dbReference type="UniPathway" id="UPA00121">
    <property type="reaction ID" value="UER00345"/>
</dbReference>
<dbReference type="InterPro" id="IPR002912">
    <property type="entry name" value="ACT_dom"/>
</dbReference>
<dbReference type="PROSITE" id="PS51671">
    <property type="entry name" value="ACT"/>
    <property type="match status" value="1"/>
</dbReference>
<dbReference type="Proteomes" id="UP000035268">
    <property type="component" value="Chromosome"/>
</dbReference>
<comment type="pathway">
    <text evidence="5">Metabolic intermediate biosynthesis; prephenate biosynthesis; prephenate from chorismate: step 1/1.</text>
</comment>
<comment type="catalytic activity">
    <reaction evidence="1">
        <text>chorismate = prephenate</text>
        <dbReference type="Rhea" id="RHEA:13897"/>
        <dbReference type="ChEBI" id="CHEBI:29748"/>
        <dbReference type="ChEBI" id="CHEBI:29934"/>
        <dbReference type="EC" id="5.4.99.5"/>
    </reaction>
</comment>
<dbReference type="InterPro" id="IPR001086">
    <property type="entry name" value="Preph_deHydtase"/>
</dbReference>
<evidence type="ECO:0000259" key="21">
    <source>
        <dbReference type="PROSITE" id="PS51171"/>
    </source>
</evidence>
<dbReference type="EC" id="5.4.99.5" evidence="6"/>
<sequence>MTLDQWRGKIDAIDAELVRLLNERTRIALEIGKLKKEAGAEIYVPSRERAVLQRLEELNGGPLPAESLRAIYREIMSASLALERDLKIAYLGPRATFTHEAARSRFGGSVEYVSCSTIGDVFSDVENRNVDYGVVPIENSTEGAVTHTLDRFVDTTVRICAEIFLPISLNLLSRAGRESIARVYSKEEAFGQCRRWLNENLPGVEQIPVGSTASAAERAAREEDSAAIAGWLASDLYGISVLERNIQDVSGNVTRFLVLGRSFSAPTGKDKTSILFSVKHKAGALYDALSVFSGSGVNMTRIESRPNRTKAWEYNFFVDFEGHAEDEEAKRTLEKLSEHCLMLRVLGSYPNMGGTES</sequence>
<dbReference type="SMART" id="SM00830">
    <property type="entry name" value="CM_2"/>
    <property type="match status" value="1"/>
</dbReference>
<keyword evidence="14" id="KW-0456">Lyase</keyword>
<feature type="domain" description="Prephenate dehydratase" evidence="21">
    <location>
        <begin position="87"/>
        <end position="261"/>
    </location>
</feature>
<dbReference type="GO" id="GO:0009094">
    <property type="term" value="P:L-phenylalanine biosynthetic process"/>
    <property type="evidence" value="ECO:0007669"/>
    <property type="project" value="UniProtKB-UniPathway"/>
</dbReference>
<evidence type="ECO:0000313" key="24">
    <source>
        <dbReference type="Proteomes" id="UP000035268"/>
    </source>
</evidence>
<evidence type="ECO:0000256" key="15">
    <source>
        <dbReference type="ARBA" id="ARBA00023268"/>
    </source>
</evidence>
<dbReference type="InterPro" id="IPR008242">
    <property type="entry name" value="Chor_mutase/pphenate_deHydtase"/>
</dbReference>
<evidence type="ECO:0000256" key="2">
    <source>
        <dbReference type="ARBA" id="ARBA00002364"/>
    </source>
</evidence>
<dbReference type="Gene3D" id="3.30.70.260">
    <property type="match status" value="1"/>
</dbReference>
<dbReference type="KEGG" id="vbl:L21SP4_01015"/>
<dbReference type="Gene3D" id="3.40.190.10">
    <property type="entry name" value="Periplasmic binding protein-like II"/>
    <property type="match status" value="2"/>
</dbReference>
<dbReference type="NCBIfam" id="TIGR01807">
    <property type="entry name" value="CM_P2"/>
    <property type="match status" value="1"/>
</dbReference>
<reference evidence="24" key="1">
    <citation type="submission" date="2015-02" db="EMBL/GenBank/DDBJ databases">
        <title>Description and complete genome sequence of the first cultured representative of the subdivision 5 of the Verrucomicrobia phylum.</title>
        <authorList>
            <person name="Spring S."/>
            <person name="Bunk B."/>
            <person name="Sproer C."/>
            <person name="Klenk H.-P."/>
        </authorList>
    </citation>
    <scope>NUCLEOTIDE SEQUENCE [LARGE SCALE GENOMIC DNA]</scope>
    <source>
        <strain evidence="24">L21-Fru-AB</strain>
    </source>
</reference>
<dbReference type="Pfam" id="PF01842">
    <property type="entry name" value="ACT"/>
    <property type="match status" value="1"/>
</dbReference>
<dbReference type="Gene3D" id="1.20.59.10">
    <property type="entry name" value="Chorismate mutase"/>
    <property type="match status" value="1"/>
</dbReference>
<dbReference type="Pfam" id="PF00800">
    <property type="entry name" value="PDT"/>
    <property type="match status" value="1"/>
</dbReference>
<dbReference type="GO" id="GO:0005737">
    <property type="term" value="C:cytoplasm"/>
    <property type="evidence" value="ECO:0007669"/>
    <property type="project" value="UniProtKB-SubCell"/>
</dbReference>
<dbReference type="UniPathway" id="UPA00120">
    <property type="reaction ID" value="UER00203"/>
</dbReference>
<dbReference type="EC" id="4.2.1.51" evidence="7"/>
<evidence type="ECO:0000256" key="10">
    <source>
        <dbReference type="ARBA" id="ARBA00022605"/>
    </source>
</evidence>
<evidence type="ECO:0000256" key="12">
    <source>
        <dbReference type="ARBA" id="ARBA00023222"/>
    </source>
</evidence>
<evidence type="ECO:0000256" key="8">
    <source>
        <dbReference type="ARBA" id="ARBA00014401"/>
    </source>
</evidence>
<dbReference type="Pfam" id="PF01817">
    <property type="entry name" value="CM_2"/>
    <property type="match status" value="1"/>
</dbReference>
<keyword evidence="12" id="KW-0584">Phenylalanine biosynthesis</keyword>
<keyword evidence="10" id="KW-0028">Amino-acid biosynthesis</keyword>
<dbReference type="FunFam" id="3.30.70.260:FF:000012">
    <property type="entry name" value="Prephenate dehydratase"/>
    <property type="match status" value="1"/>
</dbReference>
<protein>
    <recommendedName>
        <fullName evidence="8">Bifunctional chorismate mutase/prephenate dehydratase</fullName>
        <ecNumber evidence="7">4.2.1.51</ecNumber>
        <ecNumber evidence="6">5.4.99.5</ecNumber>
    </recommendedName>
    <alternativeName>
        <fullName evidence="17">Chorismate mutase-prephenate dehydratase</fullName>
    </alternativeName>
    <alternativeName>
        <fullName evidence="16">p-protein</fullName>
    </alternativeName>
</protein>
<dbReference type="InterPro" id="IPR018528">
    <property type="entry name" value="Preph_deHydtase_CS"/>
</dbReference>
<evidence type="ECO:0000256" key="18">
    <source>
        <dbReference type="ARBA" id="ARBA00047848"/>
    </source>
</evidence>
<dbReference type="PATRIC" id="fig|1609981.3.peg.1064"/>
<dbReference type="PROSITE" id="PS51171">
    <property type="entry name" value="PREPHENATE_DEHYDR_3"/>
    <property type="match status" value="1"/>
</dbReference>
<evidence type="ECO:0000256" key="11">
    <source>
        <dbReference type="ARBA" id="ARBA00023141"/>
    </source>
</evidence>
<dbReference type="PROSITE" id="PS00857">
    <property type="entry name" value="PREPHENATE_DEHYDR_1"/>
    <property type="match status" value="1"/>
</dbReference>
<reference evidence="23 24" key="2">
    <citation type="journal article" date="2016" name="ISME J.">
        <title>Characterization of the first cultured representative of Verrucomicrobia subdivision 5 indicates the proposal of a novel phylum.</title>
        <authorList>
            <person name="Spring S."/>
            <person name="Bunk B."/>
            <person name="Sproer C."/>
            <person name="Schumann P."/>
            <person name="Rohde M."/>
            <person name="Tindall B.J."/>
            <person name="Klenk H.P."/>
        </authorList>
    </citation>
    <scope>NUCLEOTIDE SEQUENCE [LARGE SCALE GENOMIC DNA]</scope>
    <source>
        <strain evidence="23 24">L21-Fru-AB</strain>
    </source>
</reference>
<evidence type="ECO:0000256" key="7">
    <source>
        <dbReference type="ARBA" id="ARBA00013147"/>
    </source>
</evidence>
<dbReference type="GO" id="GO:0004664">
    <property type="term" value="F:prephenate dehydratase activity"/>
    <property type="evidence" value="ECO:0007669"/>
    <property type="project" value="UniProtKB-EC"/>
</dbReference>
<dbReference type="GO" id="GO:0004106">
    <property type="term" value="F:chorismate mutase activity"/>
    <property type="evidence" value="ECO:0007669"/>
    <property type="project" value="UniProtKB-EC"/>
</dbReference>
<gene>
    <name evidence="23" type="primary">pheA</name>
    <name evidence="23" type="ORF">L21SP4_01015</name>
</gene>
<dbReference type="PANTHER" id="PTHR21022">
    <property type="entry name" value="PREPHENATE DEHYDRATASE P PROTEIN"/>
    <property type="match status" value="1"/>
</dbReference>
<dbReference type="SUPFAM" id="SSF48600">
    <property type="entry name" value="Chorismate mutase II"/>
    <property type="match status" value="1"/>
</dbReference>
<feature type="domain" description="ACT" evidence="22">
    <location>
        <begin position="273"/>
        <end position="350"/>
    </location>
</feature>
<dbReference type="NCBIfam" id="NF008865">
    <property type="entry name" value="PRK11898.1"/>
    <property type="match status" value="1"/>
</dbReference>
<comment type="pathway">
    <text evidence="4">Amino-acid biosynthesis; L-phenylalanine biosynthesis; phenylpyruvate from prephenate: step 1/1.</text>
</comment>